<name>A0A0D9NIP1_METAN</name>
<dbReference type="AlphaFoldDB" id="A0A0D9NIP1"/>
<evidence type="ECO:0008006" key="3">
    <source>
        <dbReference type="Google" id="ProtNLM"/>
    </source>
</evidence>
<dbReference type="EMBL" id="KE384800">
    <property type="protein sequence ID" value="KJK73568.1"/>
    <property type="molecule type" value="Genomic_DNA"/>
</dbReference>
<organism evidence="1 2">
    <name type="scientific">Metarhizium anisopliae BRIP 53293</name>
    <dbReference type="NCBI Taxonomy" id="1291518"/>
    <lineage>
        <taxon>Eukaryota</taxon>
        <taxon>Fungi</taxon>
        <taxon>Dikarya</taxon>
        <taxon>Ascomycota</taxon>
        <taxon>Pezizomycotina</taxon>
        <taxon>Sordariomycetes</taxon>
        <taxon>Hypocreomycetidae</taxon>
        <taxon>Hypocreales</taxon>
        <taxon>Clavicipitaceae</taxon>
        <taxon>Metarhizium</taxon>
    </lineage>
</organism>
<proteinExistence type="predicted"/>
<reference evidence="2" key="1">
    <citation type="journal article" date="2014" name="BMC Genomics">
        <title>The genome sequence of the biocontrol fungus Metarhizium anisopliae and comparative genomics of Metarhizium species.</title>
        <authorList>
            <person name="Pattemore J.A."/>
            <person name="Hane J.K."/>
            <person name="Williams A.H."/>
            <person name="Wilson B.A."/>
            <person name="Stodart B.J."/>
            <person name="Ash G.J."/>
        </authorList>
    </citation>
    <scope>NUCLEOTIDE SEQUENCE [LARGE SCALE GENOMIC DNA]</scope>
    <source>
        <strain evidence="2">BRIP 53293</strain>
    </source>
</reference>
<evidence type="ECO:0000313" key="2">
    <source>
        <dbReference type="Proteomes" id="UP000054544"/>
    </source>
</evidence>
<protein>
    <recommendedName>
        <fullName evidence="3">F-box domain-containing protein</fullName>
    </recommendedName>
</protein>
<dbReference type="InterPro" id="IPR032675">
    <property type="entry name" value="LRR_dom_sf"/>
</dbReference>
<accession>A0A0D9NIP1</accession>
<gene>
    <name evidence="1" type="ORF">H634G_11168</name>
</gene>
<evidence type="ECO:0000313" key="1">
    <source>
        <dbReference type="EMBL" id="KJK73568.1"/>
    </source>
</evidence>
<keyword evidence="2" id="KW-1185">Reference proteome</keyword>
<dbReference type="SUPFAM" id="SSF52047">
    <property type="entry name" value="RNI-like"/>
    <property type="match status" value="1"/>
</dbReference>
<dbReference type="Proteomes" id="UP000054544">
    <property type="component" value="Unassembled WGS sequence"/>
</dbReference>
<dbReference type="Gene3D" id="3.80.10.10">
    <property type="entry name" value="Ribonuclease Inhibitor"/>
    <property type="match status" value="1"/>
</dbReference>
<sequence length="540" mass="61321">MGSPAFRRFPDPFSNPAPTPASFDYINEGQDLAESSKGSRLLNLPVEILSKVIENFDPIADQESLACLALVNRDCGQLARSCQFRSVKLDFSSRATSLAGVLFREPVERSRHHGRTRLSSLGACVRHVRASNMYFWTQPMTDLQLQQWRDNVSNLSQRNADIYEPSMLFAISTLPHLDILDMHELTVNQYVLDSLTASACRHLRVKLSIEDMGIRIPALVWPLETLSLDVSWNFTTWCHSKSSNMDASFLWEILLRMCSKSLQTLRMGHQALYGKPMKPISFTLKFPRLRFLEIACDLHSSALQSLLTNNLQALFVDYSIPATRNYLDGRGQIRDLSLLVWTGFEIPDDASIRMLSDNHQRITAFGTQYAQSAAFLDRVLPVLADFDHLTVLSIVWDGTEIPESSLYLLAFLVSLKHLHISAGNQSGWRRNWEISHDSVCSVLSPLERLKSLLFTRDSYARDWGPTVFQLNPDSDYYHTIGFSWSSHITTMSRYVAAYSSVFSNLQFMFLGQIPFNIDTGTWIDGPRDENFEAGKYLFGI</sequence>